<dbReference type="InterPro" id="IPR011839">
    <property type="entry name" value="Pullul_strch"/>
</dbReference>
<dbReference type="InterPro" id="IPR040671">
    <property type="entry name" value="Pullulanase_N2"/>
</dbReference>
<feature type="domain" description="Alpha-1,6-glucosidases pullulanase-type C-terminal" evidence="3">
    <location>
        <begin position="811"/>
        <end position="980"/>
    </location>
</feature>
<dbReference type="InterPro" id="IPR013783">
    <property type="entry name" value="Ig-like_fold"/>
</dbReference>
<dbReference type="STRING" id="29655.A0A0K9P5H0"/>
<sequence>MASSLSPLISFSYLHSFRVPTRLHQRISVKRPIRFHEFRSSHIFDLSTQSSRFVPYSCSESDSSMPIVADDNSSVLIKSSVPQVACLCQMLTYIIREIETTCNSDSLSYSRAFWVCKSLIAWNISVRDTSVFLYASKGANLYLTDDGIRGYEVRVRLDRNNCGLPNHVKQKFPHISSYTAFKIPDSVEIANLIKCQLIVASFDDDRCSNVTGLQLAGVIDDLYAYTGPLGAIFSKESLSLYLWAPTAQEVQVYIYEDTLVEDPMECIKLEEIKGVWCVTGPSNWEGCYYVYEVSSYHPSTSRIETCTVNDPYARGLSPNGKRTLLVNLDHNYLKPSGWDMLADKKPILSSFSDINIYELHIRDFSASDYTVNEDFRGGYLAFTCQDSNGIRHLRRLCQAGITHVHLLPSFHFGCVDDEKNKWSDIDPVVLAKLPSDSEEQQAQVVAIHDTDGYNWGYNPILWGVPKGSYANNPNGPNRTLEFRKMIQALNHMGLRVVLDVVYNHVYGSGPTSDDSVLDKVVPGYYLRRNIDGFVENSACTNNTASEHFMVERLIIDDLLCWAVQYKVDGFRFDLMGHIMKSTMMKAKSALHSLSKDRDGVDGSKLYIYGEGWDFGEVANNKRGVNASQLNLSGSGIGSFNDRMRDAILGGSPFGNPLQQGFVTGLSLQPNGYDHGNQAVVDNMLATSADHIKVGLAANLWNFVFTGNSGEAIQGSEVITYGGSQVGYARCPSETVNYVSAHDNETLFDIISLKTPIEISVEERCRINHVATSMIALSQGIPFFHAGDEILRQSLLIVTRIILEIGLTDFSYESNNWGIGLPPREKNEKSWPLMKPRLADPSFKPSKSLILGTLENFEDFLRIRYSSPLFRLRTENSIQERVCFHNCGPSYIPGVICMSIEDGHKGIPGLAQLDDRYSCIVIIINSRPTEVKFTIQSFRARTFQLHPIQLKSADKLTQSSVYRPASGCFIVPHRTTSVFVEVRPT</sequence>
<dbReference type="Pfam" id="PF17967">
    <property type="entry name" value="Pullulanase_N2"/>
    <property type="match status" value="1"/>
</dbReference>
<dbReference type="InterPro" id="IPR014756">
    <property type="entry name" value="Ig_E-set"/>
</dbReference>
<evidence type="ECO:0000256" key="1">
    <source>
        <dbReference type="ARBA" id="ARBA00008061"/>
    </source>
</evidence>
<dbReference type="InterPro" id="IPR013780">
    <property type="entry name" value="Glyco_hydro_b"/>
</dbReference>
<evidence type="ECO:0000313" key="5">
    <source>
        <dbReference type="EMBL" id="KMZ64244.1"/>
    </source>
</evidence>
<organism evidence="5 6">
    <name type="scientific">Zostera marina</name>
    <name type="common">Eelgrass</name>
    <dbReference type="NCBI Taxonomy" id="29655"/>
    <lineage>
        <taxon>Eukaryota</taxon>
        <taxon>Viridiplantae</taxon>
        <taxon>Streptophyta</taxon>
        <taxon>Embryophyta</taxon>
        <taxon>Tracheophyta</taxon>
        <taxon>Spermatophyta</taxon>
        <taxon>Magnoliopsida</taxon>
        <taxon>Liliopsida</taxon>
        <taxon>Zosteraceae</taxon>
        <taxon>Zostera</taxon>
    </lineage>
</organism>
<accession>A0A0K9P5H0</accession>
<dbReference type="Gene3D" id="2.60.40.1130">
    <property type="entry name" value="Rab geranylgeranyltransferase alpha-subunit, insert domain"/>
    <property type="match status" value="1"/>
</dbReference>
<dbReference type="InterPro" id="IPR024561">
    <property type="entry name" value="Pullul_strch_C"/>
</dbReference>
<dbReference type="OMA" id="DKIVPWY"/>
<evidence type="ECO:0000259" key="3">
    <source>
        <dbReference type="Pfam" id="PF11852"/>
    </source>
</evidence>
<comment type="similarity">
    <text evidence="1">Belongs to the glycosyl hydrolase 13 family.</text>
</comment>
<evidence type="ECO:0000313" key="6">
    <source>
        <dbReference type="Proteomes" id="UP000036987"/>
    </source>
</evidence>
<dbReference type="SUPFAM" id="SSF81296">
    <property type="entry name" value="E set domains"/>
    <property type="match status" value="2"/>
</dbReference>
<dbReference type="Gene3D" id="2.60.40.10">
    <property type="entry name" value="Immunoglobulins"/>
    <property type="match status" value="1"/>
</dbReference>
<proteinExistence type="inferred from homology"/>
<dbReference type="AlphaFoldDB" id="A0A0K9P5H0"/>
<dbReference type="SUPFAM" id="SSF51011">
    <property type="entry name" value="Glycosyl hydrolase domain"/>
    <property type="match status" value="1"/>
</dbReference>
<dbReference type="SUPFAM" id="SSF51445">
    <property type="entry name" value="(Trans)glycosidases"/>
    <property type="match status" value="1"/>
</dbReference>
<dbReference type="Gene3D" id="3.20.20.80">
    <property type="entry name" value="Glycosidases"/>
    <property type="match status" value="1"/>
</dbReference>
<dbReference type="Proteomes" id="UP000036987">
    <property type="component" value="Unassembled WGS sequence"/>
</dbReference>
<dbReference type="Gene3D" id="2.60.40.1180">
    <property type="entry name" value="Golgi alpha-mannosidase II"/>
    <property type="match status" value="1"/>
</dbReference>
<dbReference type="Pfam" id="PF11852">
    <property type="entry name" value="Pullul_strch_C"/>
    <property type="match status" value="1"/>
</dbReference>
<dbReference type="InterPro" id="IPR004193">
    <property type="entry name" value="Glyco_hydro_13_N"/>
</dbReference>
<dbReference type="GO" id="GO:0005975">
    <property type="term" value="P:carbohydrate metabolic process"/>
    <property type="evidence" value="ECO:0007669"/>
    <property type="project" value="InterPro"/>
</dbReference>
<keyword evidence="6" id="KW-1185">Reference proteome</keyword>
<protein>
    <submittedName>
        <fullName evidence="5">Pullulanase / isoamylase, family GH13</fullName>
    </submittedName>
</protein>
<dbReference type="EMBL" id="LFYR01001173">
    <property type="protein sequence ID" value="KMZ64244.1"/>
    <property type="molecule type" value="Genomic_DNA"/>
</dbReference>
<dbReference type="InterPro" id="IPR017853">
    <property type="entry name" value="GH"/>
</dbReference>
<comment type="caution">
    <text evidence="5">The sequence shown here is derived from an EMBL/GenBank/DDBJ whole genome shotgun (WGS) entry which is preliminary data.</text>
</comment>
<feature type="domain" description="Pullulanase N2" evidence="4">
    <location>
        <begin position="110"/>
        <end position="221"/>
    </location>
</feature>
<dbReference type="CDD" id="cd02860">
    <property type="entry name" value="E_set_Pullulanase"/>
    <property type="match status" value="1"/>
</dbReference>
<dbReference type="NCBIfam" id="TIGR02103">
    <property type="entry name" value="pullul_strch"/>
    <property type="match status" value="1"/>
</dbReference>
<evidence type="ECO:0000259" key="4">
    <source>
        <dbReference type="Pfam" id="PF17967"/>
    </source>
</evidence>
<dbReference type="OrthoDB" id="204980at2759"/>
<dbReference type="Pfam" id="PF02922">
    <property type="entry name" value="CBM_48"/>
    <property type="match status" value="1"/>
</dbReference>
<evidence type="ECO:0000259" key="2">
    <source>
        <dbReference type="Pfam" id="PF02922"/>
    </source>
</evidence>
<feature type="domain" description="Glycoside hydrolase family 13 N-terminal" evidence="2">
    <location>
        <begin position="228"/>
        <end position="313"/>
    </location>
</feature>
<reference evidence="6" key="1">
    <citation type="journal article" date="2016" name="Nature">
        <title>The genome of the seagrass Zostera marina reveals angiosperm adaptation to the sea.</title>
        <authorList>
            <person name="Olsen J.L."/>
            <person name="Rouze P."/>
            <person name="Verhelst B."/>
            <person name="Lin Y.-C."/>
            <person name="Bayer T."/>
            <person name="Collen J."/>
            <person name="Dattolo E."/>
            <person name="De Paoli E."/>
            <person name="Dittami S."/>
            <person name="Maumus F."/>
            <person name="Michel G."/>
            <person name="Kersting A."/>
            <person name="Lauritano C."/>
            <person name="Lohaus R."/>
            <person name="Toepel M."/>
            <person name="Tonon T."/>
            <person name="Vanneste K."/>
            <person name="Amirebrahimi M."/>
            <person name="Brakel J."/>
            <person name="Bostroem C."/>
            <person name="Chovatia M."/>
            <person name="Grimwood J."/>
            <person name="Jenkins J.W."/>
            <person name="Jueterbock A."/>
            <person name="Mraz A."/>
            <person name="Stam W.T."/>
            <person name="Tice H."/>
            <person name="Bornberg-Bauer E."/>
            <person name="Green P.J."/>
            <person name="Pearson G.A."/>
            <person name="Procaccini G."/>
            <person name="Duarte C.M."/>
            <person name="Schmutz J."/>
            <person name="Reusch T.B.H."/>
            <person name="Van de Peer Y."/>
        </authorList>
    </citation>
    <scope>NUCLEOTIDE SEQUENCE [LARGE SCALE GENOMIC DNA]</scope>
    <source>
        <strain evidence="6">cv. Finnish</strain>
    </source>
</reference>
<dbReference type="CDD" id="cd11341">
    <property type="entry name" value="AmyAc_Pullulanase_LD-like"/>
    <property type="match status" value="1"/>
</dbReference>
<name>A0A0K9P5H0_ZOSMR</name>
<dbReference type="PANTHER" id="PTHR43002">
    <property type="entry name" value="GLYCOGEN DEBRANCHING ENZYME"/>
    <property type="match status" value="1"/>
</dbReference>
<dbReference type="GO" id="GO:0051060">
    <property type="term" value="F:pullulanase activity"/>
    <property type="evidence" value="ECO:0007669"/>
    <property type="project" value="InterPro"/>
</dbReference>
<gene>
    <name evidence="5" type="ORF">ZOSMA_37G01290</name>
</gene>